<keyword evidence="1" id="KW-0175">Coiled coil</keyword>
<dbReference type="InterPro" id="IPR003018">
    <property type="entry name" value="GAF"/>
</dbReference>
<dbReference type="InterPro" id="IPR025736">
    <property type="entry name" value="PucR_C-HTH_dom"/>
</dbReference>
<name>A0A2S0N889_9HYPH</name>
<evidence type="ECO:0000256" key="1">
    <source>
        <dbReference type="SAM" id="Coils"/>
    </source>
</evidence>
<dbReference type="Pfam" id="PF13556">
    <property type="entry name" value="HTH_30"/>
    <property type="match status" value="1"/>
</dbReference>
<keyword evidence="4" id="KW-1185">Reference proteome</keyword>
<dbReference type="SUPFAM" id="SSF55781">
    <property type="entry name" value="GAF domain-like"/>
    <property type="match status" value="1"/>
</dbReference>
<sequence length="660" mass="71106">MECSAKCGGAKHVDQRVKTATARWARPDPAAGFYSRLLALLEQGATPSAFDAAGGDIRTLPPELHEQLEADLALAIRLRENVEHKLKRERELIALNETARDLSAMRDTDQVLQAIIRRARQLVGSDIAYLSAAVDERTPFRVRATEGVVSEAFASIVVPRDVGICGSVVRTRRPWQSSQYKSDRSFHHDPDIDRAILSEGVVSILGIPLALELQIIGVLFVADRYERAYNPQEISILQSLGTFAALAIENARLLEEAQRALSMAREANAALRAKADDIESAAIAHERLTELIARGGSLEDLRQRVASLLGGEAAILDERHAAIAGVPPETVPDQGLAHAVIESARLGRSVTFEAASGQTVTVAAVSSGSARLGALVFTRPKPLSSPEIRTLERAALVTGIVLLSMERVAEATYRSVADIVSALLRGTSDPFRAEGAAALPVGVSLSWPATIVLVSCSDGFAAHLPQAIRSAASGRQTIGAAFNGDLAVITCSEHWAGVAEKIATALEESGRGTYNIVASQPVSDVQSAADEYRKLRRALSLLRSLGQNARIVSEKTLSLYGLLFDGQGEDAALAFITHTIGPLLEHDRRRKSQLAATLYAYFETGRSLQKAADALDIHVNTMRQRLDSIAALCPGWAETSRGLEIHMALRLHRLTETLPR</sequence>
<evidence type="ECO:0000313" key="4">
    <source>
        <dbReference type="Proteomes" id="UP000237889"/>
    </source>
</evidence>
<dbReference type="KEGG" id="phr:C6569_04310"/>
<protein>
    <recommendedName>
        <fullName evidence="2">GAF domain-containing protein</fullName>
    </recommendedName>
</protein>
<evidence type="ECO:0000313" key="3">
    <source>
        <dbReference type="EMBL" id="AVO44345.1"/>
    </source>
</evidence>
<accession>A0A2S0N889</accession>
<dbReference type="InterPro" id="IPR029016">
    <property type="entry name" value="GAF-like_dom_sf"/>
</dbReference>
<dbReference type="InterPro" id="IPR042070">
    <property type="entry name" value="PucR_C-HTH_sf"/>
</dbReference>
<reference evidence="3 4" key="1">
    <citation type="submission" date="2018-03" db="EMBL/GenBank/DDBJ databases">
        <title>Genome sequencing of Phreatobacter sp.</title>
        <authorList>
            <person name="Kim S.-J."/>
            <person name="Heo J."/>
            <person name="Kwon S.-W."/>
        </authorList>
    </citation>
    <scope>NUCLEOTIDE SEQUENCE [LARGE SCALE GENOMIC DNA]</scope>
    <source>
        <strain evidence="3 4">S-12</strain>
    </source>
</reference>
<dbReference type="SMART" id="SM00065">
    <property type="entry name" value="GAF"/>
    <property type="match status" value="1"/>
</dbReference>
<feature type="domain" description="GAF" evidence="2">
    <location>
        <begin position="107"/>
        <end position="258"/>
    </location>
</feature>
<dbReference type="PANTHER" id="PTHR33744:SF1">
    <property type="entry name" value="DNA-BINDING TRANSCRIPTIONAL ACTIVATOR ADER"/>
    <property type="match status" value="1"/>
</dbReference>
<organism evidence="3 4">
    <name type="scientific">Phreatobacter cathodiphilus</name>
    <dbReference type="NCBI Taxonomy" id="1868589"/>
    <lineage>
        <taxon>Bacteria</taxon>
        <taxon>Pseudomonadati</taxon>
        <taxon>Pseudomonadota</taxon>
        <taxon>Alphaproteobacteria</taxon>
        <taxon>Hyphomicrobiales</taxon>
        <taxon>Phreatobacteraceae</taxon>
        <taxon>Phreatobacter</taxon>
    </lineage>
</organism>
<gene>
    <name evidence="3" type="ORF">C6569_04310</name>
</gene>
<dbReference type="InterPro" id="IPR051448">
    <property type="entry name" value="CdaR-like_regulators"/>
</dbReference>
<evidence type="ECO:0000259" key="2">
    <source>
        <dbReference type="SMART" id="SM00065"/>
    </source>
</evidence>
<dbReference type="Gene3D" id="1.10.10.2840">
    <property type="entry name" value="PucR C-terminal helix-turn-helix domain"/>
    <property type="match status" value="1"/>
</dbReference>
<dbReference type="AlphaFoldDB" id="A0A2S0N889"/>
<feature type="coiled-coil region" evidence="1">
    <location>
        <begin position="250"/>
        <end position="281"/>
    </location>
</feature>
<dbReference type="PANTHER" id="PTHR33744">
    <property type="entry name" value="CARBOHYDRATE DIACID REGULATOR"/>
    <property type="match status" value="1"/>
</dbReference>
<dbReference type="Gene3D" id="3.30.450.40">
    <property type="match status" value="1"/>
</dbReference>
<dbReference type="Pfam" id="PF13185">
    <property type="entry name" value="GAF_2"/>
    <property type="match status" value="1"/>
</dbReference>
<proteinExistence type="predicted"/>
<dbReference type="EMBL" id="CP027668">
    <property type="protein sequence ID" value="AVO44345.1"/>
    <property type="molecule type" value="Genomic_DNA"/>
</dbReference>
<dbReference type="OrthoDB" id="8026818at2"/>
<dbReference type="Proteomes" id="UP000237889">
    <property type="component" value="Chromosome"/>
</dbReference>